<dbReference type="EMBL" id="FRBR01000007">
    <property type="protein sequence ID" value="SHL92796.1"/>
    <property type="molecule type" value="Genomic_DNA"/>
</dbReference>
<sequence length="113" mass="12784">MVLITPDEGPTGLTTSIDALERQLSDMREDIEVIYRKIRAGELGELKNAARATAEIRQWLKIAIEAEAQLEKRRKQEKGIAREYALDLGEARASVCCRLDRLRRARCPGRFSG</sequence>
<name>A0A1M7EMC8_9RHOB</name>
<dbReference type="Proteomes" id="UP000183974">
    <property type="component" value="Unassembled WGS sequence"/>
</dbReference>
<evidence type="ECO:0000313" key="1">
    <source>
        <dbReference type="EMBL" id="SHL92796.1"/>
    </source>
</evidence>
<accession>A0A1M7EMC8</accession>
<dbReference type="STRING" id="337701.SAMN05444398_107127"/>
<protein>
    <submittedName>
        <fullName evidence="1">Uncharacterized protein</fullName>
    </submittedName>
</protein>
<organism evidence="1 2">
    <name type="scientific">Roseovarius pacificus</name>
    <dbReference type="NCBI Taxonomy" id="337701"/>
    <lineage>
        <taxon>Bacteria</taxon>
        <taxon>Pseudomonadati</taxon>
        <taxon>Pseudomonadota</taxon>
        <taxon>Alphaproteobacteria</taxon>
        <taxon>Rhodobacterales</taxon>
        <taxon>Roseobacteraceae</taxon>
        <taxon>Roseovarius</taxon>
    </lineage>
</organism>
<reference evidence="1 2" key="1">
    <citation type="submission" date="2016-11" db="EMBL/GenBank/DDBJ databases">
        <authorList>
            <person name="Jaros S."/>
            <person name="Januszkiewicz K."/>
            <person name="Wedrychowicz H."/>
        </authorList>
    </citation>
    <scope>NUCLEOTIDE SEQUENCE [LARGE SCALE GENOMIC DNA]</scope>
    <source>
        <strain evidence="1 2">DSM 29589</strain>
    </source>
</reference>
<dbReference type="RefSeq" id="WP_073035238.1">
    <property type="nucleotide sequence ID" value="NZ_BMLR01000007.1"/>
</dbReference>
<keyword evidence="2" id="KW-1185">Reference proteome</keyword>
<dbReference type="AlphaFoldDB" id="A0A1M7EMC8"/>
<evidence type="ECO:0000313" key="2">
    <source>
        <dbReference type="Proteomes" id="UP000183974"/>
    </source>
</evidence>
<gene>
    <name evidence="1" type="ORF">SAMN05444398_107127</name>
</gene>
<dbReference type="OrthoDB" id="7873197at2"/>
<proteinExistence type="predicted"/>